<protein>
    <submittedName>
        <fullName evidence="1">Uncharacterized protein</fullName>
    </submittedName>
</protein>
<dbReference type="AlphaFoldDB" id="A0A0D2EQG7"/>
<dbReference type="HOGENOM" id="CLU_1245386_0_0_1"/>
<reference evidence="1 2" key="1">
    <citation type="submission" date="2015-01" db="EMBL/GenBank/DDBJ databases">
        <title>The Genome Sequence of Exophiala xenobiotica CBS118157.</title>
        <authorList>
            <consortium name="The Broad Institute Genomics Platform"/>
            <person name="Cuomo C."/>
            <person name="de Hoog S."/>
            <person name="Gorbushina A."/>
            <person name="Stielow B."/>
            <person name="Teixiera M."/>
            <person name="Abouelleil A."/>
            <person name="Chapman S.B."/>
            <person name="Priest M."/>
            <person name="Young S.K."/>
            <person name="Wortman J."/>
            <person name="Nusbaum C."/>
            <person name="Birren B."/>
        </authorList>
    </citation>
    <scope>NUCLEOTIDE SEQUENCE [LARGE SCALE GENOMIC DNA]</scope>
    <source>
        <strain evidence="1 2">CBS 118157</strain>
    </source>
</reference>
<organism evidence="1 2">
    <name type="scientific">Exophiala xenobiotica</name>
    <dbReference type="NCBI Taxonomy" id="348802"/>
    <lineage>
        <taxon>Eukaryota</taxon>
        <taxon>Fungi</taxon>
        <taxon>Dikarya</taxon>
        <taxon>Ascomycota</taxon>
        <taxon>Pezizomycotina</taxon>
        <taxon>Eurotiomycetes</taxon>
        <taxon>Chaetothyriomycetidae</taxon>
        <taxon>Chaetothyriales</taxon>
        <taxon>Herpotrichiellaceae</taxon>
        <taxon>Exophiala</taxon>
    </lineage>
</organism>
<dbReference type="EMBL" id="KN847323">
    <property type="protein sequence ID" value="KIW49984.1"/>
    <property type="molecule type" value="Genomic_DNA"/>
</dbReference>
<dbReference type="RefSeq" id="XP_013310568.1">
    <property type="nucleotide sequence ID" value="XM_013455114.1"/>
</dbReference>
<gene>
    <name evidence="1" type="ORF">PV05_11611</name>
</gene>
<evidence type="ECO:0000313" key="2">
    <source>
        <dbReference type="Proteomes" id="UP000054342"/>
    </source>
</evidence>
<keyword evidence="2" id="KW-1185">Reference proteome</keyword>
<sequence>MATFDFERLHADLYDLDDPDSAIAFQDMVEDFMNVAKTNPAVLEGKKEDVAHFCALVADDEAWPLAQLVVPEFCVTRDQVFDGKTPVNIILHSVKHKMPPPLTIVDTSLDCDNDLWDQMLQARMLYAPTRGRGVPSTILEEPEPADDLIENVNGNTNTTNACNTAYDHQTRVLQANVRKDDRAWDSPTECSEIPKPVLATTADCLESLERQEEDHDKTAAPF</sequence>
<accession>A0A0D2EQG7</accession>
<evidence type="ECO:0000313" key="1">
    <source>
        <dbReference type="EMBL" id="KIW49984.1"/>
    </source>
</evidence>
<dbReference type="GeneID" id="25333519"/>
<proteinExistence type="predicted"/>
<dbReference type="OrthoDB" id="4161609at2759"/>
<name>A0A0D2EQG7_9EURO</name>
<dbReference type="Proteomes" id="UP000054342">
    <property type="component" value="Unassembled WGS sequence"/>
</dbReference>